<comment type="caution">
    <text evidence="3">The sequence shown here is derived from an EMBL/GenBank/DDBJ whole genome shotgun (WGS) entry which is preliminary data.</text>
</comment>
<evidence type="ECO:0000256" key="1">
    <source>
        <dbReference type="SAM" id="MobiDB-lite"/>
    </source>
</evidence>
<evidence type="ECO:0000256" key="2">
    <source>
        <dbReference type="SAM" id="SignalP"/>
    </source>
</evidence>
<keyword evidence="2" id="KW-0732">Signal</keyword>
<organism evidence="3 4">
    <name type="scientific">Paenibacillus physcomitrellae</name>
    <dbReference type="NCBI Taxonomy" id="1619311"/>
    <lineage>
        <taxon>Bacteria</taxon>
        <taxon>Bacillati</taxon>
        <taxon>Bacillota</taxon>
        <taxon>Bacilli</taxon>
        <taxon>Bacillales</taxon>
        <taxon>Paenibacillaceae</taxon>
        <taxon>Paenibacillus</taxon>
    </lineage>
</organism>
<feature type="compositionally biased region" description="Polar residues" evidence="1">
    <location>
        <begin position="33"/>
        <end position="45"/>
    </location>
</feature>
<sequence length="393" mass="42372">MNKLQKRRAALLLFVTALAAGLSACQPPLQHHLTGSGSGDNSTKPGASEGQGPTGKRQLTVVEGSVKQEHQAVSVQRIHRLEGASIETWVSDDALKIMTTKPSKAGTAAKEPEYVYTTSVVDLASGDKQEESAPLQPGDLTVTKEQVSPDGRFSLIQEWADKYTARNYMKNRETGIVNEIKLPNVMELGGWLDPDSYILAAGAQTGRGDIWRIGTDGTVAKLELEDPDVELFTEFGVSQGSVYYLDDQGRLKKFKPGQSRPETVSKQVGQFEVSPDGAHIAVQAYGTDRSSSELRLLGPDGRAEGGALAKGNLIPYLAWSPDSSKLALAVYNEDQNGLNGVYIFDYESGLLSLVGPGYFPQYPLSWSPSGKRLGITIAGEDSLPVTQIMDLNL</sequence>
<dbReference type="Proteomes" id="UP000609323">
    <property type="component" value="Unassembled WGS sequence"/>
</dbReference>
<evidence type="ECO:0000313" key="3">
    <source>
        <dbReference type="EMBL" id="GGA46318.1"/>
    </source>
</evidence>
<keyword evidence="4" id="KW-1185">Reference proteome</keyword>
<evidence type="ECO:0000313" key="4">
    <source>
        <dbReference type="Proteomes" id="UP000609323"/>
    </source>
</evidence>
<accession>A0ABQ1GLQ0</accession>
<protein>
    <recommendedName>
        <fullName evidence="5">WD40 repeat domain-containing protein</fullName>
    </recommendedName>
</protein>
<feature type="signal peptide" evidence="2">
    <location>
        <begin position="1"/>
        <end position="19"/>
    </location>
</feature>
<feature type="region of interest" description="Disordered" evidence="1">
    <location>
        <begin position="30"/>
        <end position="56"/>
    </location>
</feature>
<dbReference type="InterPro" id="IPR011042">
    <property type="entry name" value="6-blade_b-propeller_TolB-like"/>
</dbReference>
<dbReference type="PROSITE" id="PS51257">
    <property type="entry name" value="PROKAR_LIPOPROTEIN"/>
    <property type="match status" value="1"/>
</dbReference>
<name>A0ABQ1GLQ0_9BACL</name>
<reference evidence="4" key="1">
    <citation type="journal article" date="2019" name="Int. J. Syst. Evol. Microbiol.">
        <title>The Global Catalogue of Microorganisms (GCM) 10K type strain sequencing project: providing services to taxonomists for standard genome sequencing and annotation.</title>
        <authorList>
            <consortium name="The Broad Institute Genomics Platform"/>
            <consortium name="The Broad Institute Genome Sequencing Center for Infectious Disease"/>
            <person name="Wu L."/>
            <person name="Ma J."/>
        </authorList>
    </citation>
    <scope>NUCLEOTIDE SEQUENCE [LARGE SCALE GENOMIC DNA]</scope>
    <source>
        <strain evidence="4">CGMCC 1.15044</strain>
    </source>
</reference>
<dbReference type="Gene3D" id="2.120.10.30">
    <property type="entry name" value="TolB, C-terminal domain"/>
    <property type="match status" value="1"/>
</dbReference>
<proteinExistence type="predicted"/>
<dbReference type="SUPFAM" id="SSF82171">
    <property type="entry name" value="DPP6 N-terminal domain-like"/>
    <property type="match status" value="1"/>
</dbReference>
<dbReference type="EMBL" id="BMHF01000014">
    <property type="protein sequence ID" value="GGA46318.1"/>
    <property type="molecule type" value="Genomic_DNA"/>
</dbReference>
<dbReference type="RefSeq" id="WP_094094275.1">
    <property type="nucleotide sequence ID" value="NZ_BMHF01000014.1"/>
</dbReference>
<gene>
    <name evidence="3" type="ORF">GCM10010917_34520</name>
</gene>
<feature type="chain" id="PRO_5046302054" description="WD40 repeat domain-containing protein" evidence="2">
    <location>
        <begin position="20"/>
        <end position="393"/>
    </location>
</feature>
<evidence type="ECO:0008006" key="5">
    <source>
        <dbReference type="Google" id="ProtNLM"/>
    </source>
</evidence>